<evidence type="ECO:0000313" key="2">
    <source>
        <dbReference type="EMBL" id="KAF6177176.1"/>
    </source>
</evidence>
<evidence type="ECO:0000256" key="1">
    <source>
        <dbReference type="SAM" id="MobiDB-lite"/>
    </source>
</evidence>
<evidence type="ECO:0000313" key="3">
    <source>
        <dbReference type="Proteomes" id="UP000541444"/>
    </source>
</evidence>
<dbReference type="AlphaFoldDB" id="A0A7J7PCP7"/>
<feature type="region of interest" description="Disordered" evidence="1">
    <location>
        <begin position="1"/>
        <end position="24"/>
    </location>
</feature>
<protein>
    <submittedName>
        <fullName evidence="2">Uncharacterized protein</fullName>
    </submittedName>
</protein>
<name>A0A7J7PCP7_9MAGN</name>
<organism evidence="2 3">
    <name type="scientific">Kingdonia uniflora</name>
    <dbReference type="NCBI Taxonomy" id="39325"/>
    <lineage>
        <taxon>Eukaryota</taxon>
        <taxon>Viridiplantae</taxon>
        <taxon>Streptophyta</taxon>
        <taxon>Embryophyta</taxon>
        <taxon>Tracheophyta</taxon>
        <taxon>Spermatophyta</taxon>
        <taxon>Magnoliopsida</taxon>
        <taxon>Ranunculales</taxon>
        <taxon>Circaeasteraceae</taxon>
        <taxon>Kingdonia</taxon>
    </lineage>
</organism>
<proteinExistence type="predicted"/>
<dbReference type="EMBL" id="JACGCM010000002">
    <property type="protein sequence ID" value="KAF6177176.1"/>
    <property type="molecule type" value="Genomic_DNA"/>
</dbReference>
<dbReference type="Proteomes" id="UP000541444">
    <property type="component" value="Unassembled WGS sequence"/>
</dbReference>
<dbReference type="OrthoDB" id="3366231at2759"/>
<comment type="caution">
    <text evidence="2">The sequence shown here is derived from an EMBL/GenBank/DDBJ whole genome shotgun (WGS) entry which is preliminary data.</text>
</comment>
<accession>A0A7J7PCP7</accession>
<keyword evidence="3" id="KW-1185">Reference proteome</keyword>
<sequence length="159" mass="17946">MEKLVSPLKIHRKPNSKKNDDLEMGNFDDRLMTLETIVSDLTSTVGELVEQLHLTNFVKASASATQRNCSKKKGVMEVDEDGDNMEIDSASGDANFVKERPSFAEDEINDYGTYLVDQMSFVAGKMLQDFPPMKPSNGYWGTLTENRLILEQKKFQSDK</sequence>
<reference evidence="2 3" key="1">
    <citation type="journal article" date="2020" name="IScience">
        <title>Genome Sequencing of the Endangered Kingdonia uniflora (Circaeasteraceae, Ranunculales) Reveals Potential Mechanisms of Evolutionary Specialization.</title>
        <authorList>
            <person name="Sun Y."/>
            <person name="Deng T."/>
            <person name="Zhang A."/>
            <person name="Moore M.J."/>
            <person name="Landis J.B."/>
            <person name="Lin N."/>
            <person name="Zhang H."/>
            <person name="Zhang X."/>
            <person name="Huang J."/>
            <person name="Zhang X."/>
            <person name="Sun H."/>
            <person name="Wang H."/>
        </authorList>
    </citation>
    <scope>NUCLEOTIDE SEQUENCE [LARGE SCALE GENOMIC DNA]</scope>
    <source>
        <strain evidence="2">TB1705</strain>
        <tissue evidence="2">Leaf</tissue>
    </source>
</reference>
<gene>
    <name evidence="2" type="ORF">GIB67_025513</name>
</gene>